<name>A1S8B4_SHEAM</name>
<dbReference type="HOGENOM" id="CLU_022755_0_1_6"/>
<dbReference type="KEGG" id="saz:Sama_2416"/>
<dbReference type="InterPro" id="IPR036034">
    <property type="entry name" value="PDZ_sf"/>
</dbReference>
<dbReference type="Pfam" id="PF17899">
    <property type="entry name" value="Peptidase_M61_N"/>
    <property type="match status" value="1"/>
</dbReference>
<evidence type="ECO:0000259" key="1">
    <source>
        <dbReference type="Pfam" id="PF05299"/>
    </source>
</evidence>
<dbReference type="Proteomes" id="UP000009175">
    <property type="component" value="Chromosome"/>
</dbReference>
<dbReference type="Pfam" id="PF05299">
    <property type="entry name" value="Peptidase_M61"/>
    <property type="match status" value="1"/>
</dbReference>
<feature type="domain" description="Peptidase M61 N-terminal" evidence="2">
    <location>
        <begin position="45"/>
        <end position="209"/>
    </location>
</feature>
<evidence type="ECO:0000259" key="2">
    <source>
        <dbReference type="Pfam" id="PF17899"/>
    </source>
</evidence>
<gene>
    <name evidence="3" type="ordered locus">Sama_2416</name>
</gene>
<dbReference type="eggNOG" id="COG3975">
    <property type="taxonomic scope" value="Bacteria"/>
</dbReference>
<dbReference type="AlphaFoldDB" id="A1S8B4"/>
<evidence type="ECO:0000313" key="4">
    <source>
        <dbReference type="Proteomes" id="UP000009175"/>
    </source>
</evidence>
<dbReference type="Gene3D" id="2.30.42.10">
    <property type="match status" value="1"/>
</dbReference>
<dbReference type="STRING" id="326297.Sama_2416"/>
<dbReference type="Gene3D" id="1.10.390.10">
    <property type="entry name" value="Neutral Protease Domain 2"/>
    <property type="match status" value="1"/>
</dbReference>
<dbReference type="EMBL" id="CP000507">
    <property type="protein sequence ID" value="ABM00621.1"/>
    <property type="molecule type" value="Genomic_DNA"/>
</dbReference>
<dbReference type="SUPFAM" id="SSF50156">
    <property type="entry name" value="PDZ domain-like"/>
    <property type="match status" value="1"/>
</dbReference>
<protein>
    <submittedName>
        <fullName evidence="3">Peptidase M61</fullName>
    </submittedName>
</protein>
<feature type="domain" description="Peptidase M61 catalytic" evidence="1">
    <location>
        <begin position="299"/>
        <end position="412"/>
    </location>
</feature>
<dbReference type="PIRSF" id="PIRSF016493">
    <property type="entry name" value="Glycyl_aminpptds"/>
    <property type="match status" value="1"/>
</dbReference>
<dbReference type="Gene3D" id="2.60.40.3650">
    <property type="match status" value="1"/>
</dbReference>
<accession>A1S8B4</accession>
<keyword evidence="4" id="KW-1185">Reference proteome</keyword>
<organism evidence="3 4">
    <name type="scientific">Shewanella amazonensis (strain ATCC BAA-1098 / SB2B)</name>
    <dbReference type="NCBI Taxonomy" id="326297"/>
    <lineage>
        <taxon>Bacteria</taxon>
        <taxon>Pseudomonadati</taxon>
        <taxon>Pseudomonadota</taxon>
        <taxon>Gammaproteobacteria</taxon>
        <taxon>Alteromonadales</taxon>
        <taxon>Shewanellaceae</taxon>
        <taxon>Shewanella</taxon>
    </lineage>
</organism>
<dbReference type="InterPro" id="IPR027268">
    <property type="entry name" value="Peptidase_M4/M1_CTD_sf"/>
</dbReference>
<dbReference type="OrthoDB" id="9778516at2"/>
<proteinExistence type="predicted"/>
<sequence>MNVLLYSSPFIGFHHTYKDNRVEQKLTAFLPLSLFISTCAFAGVDYHIDLSSPTHHLAKVEVRFPKVEAGDFPVNLPVWRTGKYQVLPLADGVRAFQAIDASGNAVPWRRSASGEWVLSLPVASEVTVSYQLYADELGLRTRHIDATHAYLDASSVFMYSPKFRDQELSVSLTVPEGWQSYSGMSKGDGAHSFVAPNYDVLVDSPIETGVSHHRRFSSAKRDYELVVWGEGNYDLDKMVTDLTKLGTQASAIWDGFPFERYVYMVHATSGARGATEHLNSTVIQLPRFMFRERKDYLRFISTASHEFIHTWNVKAYRPAGLVPYDYQQEGLTSLLWIAEGSTSYFQHQLLARAGVITAKELLEDIAGRIDRHQQTPGREIQSVAEASLGEWVAQGGDYAHNHSVNIYSEGYMASLALDMAILSDTKLKHSYRDVHRALYRDFAVPKGYRVDDVKGILTQLTGKDYGPWWQSHIDSPMVLDFDELLSRAGLRLVYGKDDGDGKTKVYPGFSLVSGSLKLQTLDRGGKAWEAGLVAGNELVAINGLKVTGEGFDKRLADFKAGDSITVTYFADDSLKQTTLVLGERPEGKAALKPLEKVSDKQKAFFKAWLGIDWPFDKKGEFRKS</sequence>
<dbReference type="InterPro" id="IPR024191">
    <property type="entry name" value="Peptidase_M61"/>
</dbReference>
<dbReference type="InterPro" id="IPR040756">
    <property type="entry name" value="Peptidase_M61_N"/>
</dbReference>
<reference evidence="3 4" key="1">
    <citation type="submission" date="2006-12" db="EMBL/GenBank/DDBJ databases">
        <title>Complete sequence of Shewanella amazonensis SB2B.</title>
        <authorList>
            <consortium name="US DOE Joint Genome Institute"/>
            <person name="Copeland A."/>
            <person name="Lucas S."/>
            <person name="Lapidus A."/>
            <person name="Barry K."/>
            <person name="Detter J.C."/>
            <person name="Glavina del Rio T."/>
            <person name="Hammon N."/>
            <person name="Israni S."/>
            <person name="Dalin E."/>
            <person name="Tice H."/>
            <person name="Pitluck S."/>
            <person name="Munk A.C."/>
            <person name="Brettin T."/>
            <person name="Bruce D."/>
            <person name="Han C."/>
            <person name="Tapia R."/>
            <person name="Gilna P."/>
            <person name="Schmutz J."/>
            <person name="Larimer F."/>
            <person name="Land M."/>
            <person name="Hauser L."/>
            <person name="Kyrpides N."/>
            <person name="Mikhailova N."/>
            <person name="Fredrickson J."/>
            <person name="Richardson P."/>
        </authorList>
    </citation>
    <scope>NUCLEOTIDE SEQUENCE [LARGE SCALE GENOMIC DNA]</scope>
    <source>
        <strain evidence="4">ATCC BAA-1098 / SB2B</strain>
    </source>
</reference>
<dbReference type="InterPro" id="IPR007963">
    <property type="entry name" value="Peptidase_M61_catalytic"/>
</dbReference>
<evidence type="ECO:0000313" key="3">
    <source>
        <dbReference type="EMBL" id="ABM00621.1"/>
    </source>
</evidence>